<sequence>MVGGTRAQFGTTCGMDKPCRWADVELSDGEETEEEDVFSLTAPVVDDSYREPPLSALEDSRDGLNRKLSGIASLNAASPDPHAPKDFAFLLTSGAAEAKSQEDCPSPRASAPRPSQDCPSPQHSSWRPNLNAPEFIPTMSHACPFVGTVVLGEDGKVCNGNVQDVFTPEKGNGPSHGQRRDAAKRRPTMIQVAPAKKRTKSEERGAVQPPEKAQAQTPMPEVTEEEWQHRAAQRRKAIDVGKKTREYQWYTETKQCREREEAEEPLTPNPTDRMSKRRWKYNVMQWRITMKQRYIDEGGGSVVSTEEWQSTVTGTTEDVDGCRSLDLDDGLSV</sequence>
<evidence type="ECO:0000313" key="3">
    <source>
        <dbReference type="EMBL" id="CAE0538992.1"/>
    </source>
</evidence>
<feature type="region of interest" description="Disordered" evidence="1">
    <location>
        <begin position="98"/>
        <end position="127"/>
    </location>
</feature>
<dbReference type="EMBL" id="HBIQ01026307">
    <property type="protein sequence ID" value="CAE0538992.1"/>
    <property type="molecule type" value="Transcribed_RNA"/>
</dbReference>
<reference evidence="3" key="1">
    <citation type="submission" date="2021-01" db="EMBL/GenBank/DDBJ databases">
        <authorList>
            <person name="Corre E."/>
            <person name="Pelletier E."/>
            <person name="Niang G."/>
            <person name="Scheremetjew M."/>
            <person name="Finn R."/>
            <person name="Kale V."/>
            <person name="Holt S."/>
            <person name="Cochrane G."/>
            <person name="Meng A."/>
            <person name="Brown T."/>
            <person name="Cohen L."/>
        </authorList>
    </citation>
    <scope>NUCLEOTIDE SEQUENCE</scope>
    <source>
        <strain evidence="3">SPMC142</strain>
    </source>
</reference>
<organism evidence="3">
    <name type="scientific">Strombidinopsis acuminata</name>
    <dbReference type="NCBI Taxonomy" id="141414"/>
    <lineage>
        <taxon>Eukaryota</taxon>
        <taxon>Sar</taxon>
        <taxon>Alveolata</taxon>
        <taxon>Ciliophora</taxon>
        <taxon>Intramacronucleata</taxon>
        <taxon>Spirotrichea</taxon>
        <taxon>Choreotrichia</taxon>
        <taxon>Choreotrichida</taxon>
        <taxon>Strombidinopsidae</taxon>
        <taxon>Strombidinopsis</taxon>
    </lineage>
</organism>
<feature type="region of interest" description="Disordered" evidence="1">
    <location>
        <begin position="42"/>
        <end position="62"/>
    </location>
</feature>
<protein>
    <recommendedName>
        <fullName evidence="2">Histone RNA hairpin-binding protein RNA-binding domain-containing protein</fullName>
    </recommendedName>
</protein>
<name>A0A7S3RYQ0_9SPIT</name>
<proteinExistence type="predicted"/>
<feature type="region of interest" description="Disordered" evidence="1">
    <location>
        <begin position="306"/>
        <end position="333"/>
    </location>
</feature>
<feature type="compositionally biased region" description="Low complexity" evidence="1">
    <location>
        <begin position="106"/>
        <end position="115"/>
    </location>
</feature>
<evidence type="ECO:0000256" key="1">
    <source>
        <dbReference type="SAM" id="MobiDB-lite"/>
    </source>
</evidence>
<dbReference type="Gene3D" id="1.10.8.1120">
    <property type="entry name" value="Histone RNA hairpin-binding protein RNA-binding domain"/>
    <property type="match status" value="1"/>
</dbReference>
<accession>A0A7S3RYQ0</accession>
<dbReference type="Pfam" id="PF15247">
    <property type="entry name" value="SLBP_RNA_bind"/>
    <property type="match status" value="1"/>
</dbReference>
<dbReference type="InterPro" id="IPR038294">
    <property type="entry name" value="SLBP_RNA_bind_sf"/>
</dbReference>
<feature type="region of interest" description="Disordered" evidence="1">
    <location>
        <begin position="165"/>
        <end position="221"/>
    </location>
</feature>
<gene>
    <name evidence="3" type="ORF">SACU0126_LOCUS8617</name>
</gene>
<feature type="compositionally biased region" description="Polar residues" evidence="1">
    <location>
        <begin position="306"/>
        <end position="316"/>
    </location>
</feature>
<dbReference type="GO" id="GO:0003723">
    <property type="term" value="F:RNA binding"/>
    <property type="evidence" value="ECO:0007669"/>
    <property type="project" value="InterPro"/>
</dbReference>
<dbReference type="InterPro" id="IPR029344">
    <property type="entry name" value="SLBP_RNA_bind"/>
</dbReference>
<feature type="compositionally biased region" description="Polar residues" evidence="1">
    <location>
        <begin position="117"/>
        <end position="127"/>
    </location>
</feature>
<feature type="domain" description="Histone RNA hairpin-binding protein RNA-binding" evidence="2">
    <location>
        <begin position="227"/>
        <end position="292"/>
    </location>
</feature>
<evidence type="ECO:0000259" key="2">
    <source>
        <dbReference type="Pfam" id="PF15247"/>
    </source>
</evidence>
<dbReference type="AlphaFoldDB" id="A0A7S3RYQ0"/>